<keyword evidence="4" id="KW-1185">Reference proteome</keyword>
<name>A0A1B7YZ75_9FLAO</name>
<accession>A0A1B7YZ75</accession>
<protein>
    <recommendedName>
        <fullName evidence="2">Beta-lactamase-related domain-containing protein</fullName>
    </recommendedName>
</protein>
<organism evidence="3 4">
    <name type="scientific">Maribacter hydrothermalis</name>
    <dbReference type="NCBI Taxonomy" id="1836467"/>
    <lineage>
        <taxon>Bacteria</taxon>
        <taxon>Pseudomonadati</taxon>
        <taxon>Bacteroidota</taxon>
        <taxon>Flavobacteriia</taxon>
        <taxon>Flavobacteriales</taxon>
        <taxon>Flavobacteriaceae</taxon>
        <taxon>Maribacter</taxon>
    </lineage>
</organism>
<dbReference type="KEGG" id="mart:BTR34_01640"/>
<comment type="caution">
    <text evidence="3">The sequence shown here is derived from an EMBL/GenBank/DDBJ whole genome shotgun (WGS) entry which is preliminary data.</text>
</comment>
<dbReference type="OrthoDB" id="1522765at2"/>
<feature type="signal peptide" evidence="1">
    <location>
        <begin position="1"/>
        <end position="18"/>
    </location>
</feature>
<dbReference type="STRING" id="1836467.BTR34_01640"/>
<evidence type="ECO:0000313" key="3">
    <source>
        <dbReference type="EMBL" id="OBR35696.1"/>
    </source>
</evidence>
<reference evidence="4" key="1">
    <citation type="submission" date="2016-06" db="EMBL/GenBank/DDBJ databases">
        <authorList>
            <person name="Zhan P."/>
        </authorList>
    </citation>
    <scope>NUCLEOTIDE SEQUENCE [LARGE SCALE GENOMIC DNA]</scope>
    <source>
        <strain evidence="4">T28</strain>
    </source>
</reference>
<dbReference type="InterPro" id="IPR050789">
    <property type="entry name" value="Diverse_Enzym_Activities"/>
</dbReference>
<dbReference type="Gene3D" id="3.40.710.10">
    <property type="entry name" value="DD-peptidase/beta-lactamase superfamily"/>
    <property type="match status" value="1"/>
</dbReference>
<dbReference type="Pfam" id="PF00144">
    <property type="entry name" value="Beta-lactamase"/>
    <property type="match status" value="1"/>
</dbReference>
<dbReference type="InterPro" id="IPR001466">
    <property type="entry name" value="Beta-lactam-related"/>
</dbReference>
<dbReference type="PANTHER" id="PTHR43283">
    <property type="entry name" value="BETA-LACTAMASE-RELATED"/>
    <property type="match status" value="1"/>
</dbReference>
<keyword evidence="1" id="KW-0732">Signal</keyword>
<evidence type="ECO:0000259" key="2">
    <source>
        <dbReference type="Pfam" id="PF00144"/>
    </source>
</evidence>
<proteinExistence type="predicted"/>
<gene>
    <name evidence="3" type="ORF">A9200_10875</name>
</gene>
<feature type="chain" id="PRO_5008602098" description="Beta-lactamase-related domain-containing protein" evidence="1">
    <location>
        <begin position="19"/>
        <end position="408"/>
    </location>
</feature>
<dbReference type="RefSeq" id="WP_068486897.1">
    <property type="nucleotide sequence ID" value="NZ_CP018760.1"/>
</dbReference>
<dbReference type="AlphaFoldDB" id="A0A1B7YZ75"/>
<dbReference type="InterPro" id="IPR012338">
    <property type="entry name" value="Beta-lactam/transpept-like"/>
</dbReference>
<dbReference type="SUPFAM" id="SSF56601">
    <property type="entry name" value="beta-lactamase/transpeptidase-like"/>
    <property type="match status" value="1"/>
</dbReference>
<dbReference type="EMBL" id="LZFP01000050">
    <property type="protein sequence ID" value="OBR35696.1"/>
    <property type="molecule type" value="Genomic_DNA"/>
</dbReference>
<dbReference type="Proteomes" id="UP000092164">
    <property type="component" value="Unassembled WGS sequence"/>
</dbReference>
<dbReference type="PROSITE" id="PS51257">
    <property type="entry name" value="PROKAR_LIPOPROTEIN"/>
    <property type="match status" value="1"/>
</dbReference>
<evidence type="ECO:0000256" key="1">
    <source>
        <dbReference type="SAM" id="SignalP"/>
    </source>
</evidence>
<evidence type="ECO:0000313" key="4">
    <source>
        <dbReference type="Proteomes" id="UP000092164"/>
    </source>
</evidence>
<feature type="domain" description="Beta-lactamase-related" evidence="2">
    <location>
        <begin position="55"/>
        <end position="397"/>
    </location>
</feature>
<dbReference type="PANTHER" id="PTHR43283:SF3">
    <property type="entry name" value="BETA-LACTAMASE FAMILY PROTEIN (AFU_ORTHOLOGUE AFUA_5G07500)"/>
    <property type="match status" value="1"/>
</dbReference>
<sequence>MKNQLNILLVGISFFALAISCKTNVNTSVITTTENEAPIVISPDSLNAATIKLHNHVDERELPGTHMRVIKDGEVIYDDKYGNIDVANSIPTQENSLYRIFSMTKPITAVAIMSLYDQGKLTLDDKVSKYIPEFAQTLVYKEVDGKHSTEPQKNEMTIRHLLTHTSGIPYGWEESYTDSIYATKQFMYKDWTIEEMTKDLATVPLKFQPGTKYNYGLGIDVAGYIVEVVSGKKLDDYFKSMIFDPLKMDDTAFYVPNNKKGQMVVLYTHDENGKIKIPDNAFEVTAPPKLLLGGAGLFSTLGDYEKFCRMLLNKGELNGKRVLSEKAVQLIMSDQFGPEVETEPGMGHGLSGTVDLATGEYSWGGAAATKFWINPSNNLIVIGYTQLMGGHTEYATEFKATIDNSLSN</sequence>